<dbReference type="CDD" id="cd03230">
    <property type="entry name" value="ABC_DR_subfamily_A"/>
    <property type="match status" value="1"/>
</dbReference>
<evidence type="ECO:0000256" key="1">
    <source>
        <dbReference type="ARBA" id="ARBA00004202"/>
    </source>
</evidence>
<dbReference type="InterPro" id="IPR003439">
    <property type="entry name" value="ABC_transporter-like_ATP-bd"/>
</dbReference>
<dbReference type="Proteomes" id="UP000831786">
    <property type="component" value="Chromosome"/>
</dbReference>
<name>A0ABY4FLX4_9MICO</name>
<evidence type="ECO:0000256" key="5">
    <source>
        <dbReference type="ARBA" id="ARBA00022840"/>
    </source>
</evidence>
<dbReference type="InterPro" id="IPR017871">
    <property type="entry name" value="ABC_transporter-like_CS"/>
</dbReference>
<keyword evidence="6" id="KW-0046">Antibiotic resistance</keyword>
<dbReference type="PANTHER" id="PTHR42711">
    <property type="entry name" value="ABC TRANSPORTER ATP-BINDING PROTEIN"/>
    <property type="match status" value="1"/>
</dbReference>
<dbReference type="PANTHER" id="PTHR42711:SF5">
    <property type="entry name" value="ABC TRANSPORTER ATP-BINDING PROTEIN NATA"/>
    <property type="match status" value="1"/>
</dbReference>
<gene>
    <name evidence="9" type="ORF">MUN78_00120</name>
</gene>
<feature type="compositionally biased region" description="Polar residues" evidence="7">
    <location>
        <begin position="310"/>
        <end position="327"/>
    </location>
</feature>
<comment type="subcellular location">
    <subcellularLocation>
        <location evidence="1">Cell membrane</location>
        <topology evidence="1">Peripheral membrane protein</topology>
    </subcellularLocation>
</comment>
<dbReference type="EMBL" id="CP095045">
    <property type="protein sequence ID" value="UOQ57287.1"/>
    <property type="molecule type" value="Genomic_DNA"/>
</dbReference>
<dbReference type="InterPro" id="IPR003593">
    <property type="entry name" value="AAA+_ATPase"/>
</dbReference>
<evidence type="ECO:0000256" key="2">
    <source>
        <dbReference type="ARBA" id="ARBA00005417"/>
    </source>
</evidence>
<dbReference type="Pfam" id="PF00005">
    <property type="entry name" value="ABC_tran"/>
    <property type="match status" value="1"/>
</dbReference>
<dbReference type="Gene3D" id="3.40.50.300">
    <property type="entry name" value="P-loop containing nucleotide triphosphate hydrolases"/>
    <property type="match status" value="1"/>
</dbReference>
<feature type="domain" description="ABC transporter" evidence="8">
    <location>
        <begin position="14"/>
        <end position="239"/>
    </location>
</feature>
<feature type="region of interest" description="Disordered" evidence="7">
    <location>
        <begin position="296"/>
        <end position="327"/>
    </location>
</feature>
<keyword evidence="4" id="KW-0547">Nucleotide-binding</keyword>
<dbReference type="GO" id="GO:0005524">
    <property type="term" value="F:ATP binding"/>
    <property type="evidence" value="ECO:0007669"/>
    <property type="project" value="UniProtKB-KW"/>
</dbReference>
<keyword evidence="10" id="KW-1185">Reference proteome</keyword>
<comment type="similarity">
    <text evidence="2">Belongs to the ABC transporter superfamily.</text>
</comment>
<proteinExistence type="inferred from homology"/>
<dbReference type="InterPro" id="IPR050763">
    <property type="entry name" value="ABC_transporter_ATP-binding"/>
</dbReference>
<dbReference type="SUPFAM" id="SSF52540">
    <property type="entry name" value="P-loop containing nucleoside triphosphate hydrolases"/>
    <property type="match status" value="1"/>
</dbReference>
<evidence type="ECO:0000259" key="8">
    <source>
        <dbReference type="PROSITE" id="PS50893"/>
    </source>
</evidence>
<evidence type="ECO:0000256" key="7">
    <source>
        <dbReference type="SAM" id="MobiDB-lite"/>
    </source>
</evidence>
<evidence type="ECO:0000313" key="10">
    <source>
        <dbReference type="Proteomes" id="UP000831786"/>
    </source>
</evidence>
<evidence type="ECO:0000256" key="4">
    <source>
        <dbReference type="ARBA" id="ARBA00022741"/>
    </source>
</evidence>
<dbReference type="SMART" id="SM00382">
    <property type="entry name" value="AAA"/>
    <property type="match status" value="1"/>
</dbReference>
<dbReference type="RefSeq" id="WP_244727978.1">
    <property type="nucleotide sequence ID" value="NZ_CP095045.1"/>
</dbReference>
<evidence type="ECO:0000256" key="6">
    <source>
        <dbReference type="ARBA" id="ARBA00023251"/>
    </source>
</evidence>
<evidence type="ECO:0000256" key="3">
    <source>
        <dbReference type="ARBA" id="ARBA00022448"/>
    </source>
</evidence>
<organism evidence="9 10">
    <name type="scientific">Leucobacter allii</name>
    <dbReference type="NCBI Taxonomy" id="2932247"/>
    <lineage>
        <taxon>Bacteria</taxon>
        <taxon>Bacillati</taxon>
        <taxon>Actinomycetota</taxon>
        <taxon>Actinomycetes</taxon>
        <taxon>Micrococcales</taxon>
        <taxon>Microbacteriaceae</taxon>
        <taxon>Leucobacter</taxon>
    </lineage>
</organism>
<keyword evidence="5 9" id="KW-0067">ATP-binding</keyword>
<dbReference type="PROSITE" id="PS00211">
    <property type="entry name" value="ABC_TRANSPORTER_1"/>
    <property type="match status" value="1"/>
</dbReference>
<sequence length="327" mass="34263">MTLPGHASEPVPAVRTRGLRKRYGDREILRGVDLEIAAGETYALLGPNGAGKSTAIEILEGVRRPSGGEVAVLGADPLTAPRGWKSRIGIVAQSTGDLGPYTPRELIAHFGALYPEPLGVDEVLALVGLEDRAGVRAAKLSGGQQRRLDVALGIVGRPRLLFLDEPTTGFDPEARRMFWEMLSGLSGTGTAILLTTHYLDEAAHLADRVGVLSGGRIVAEAPPAELGGAEARTPLVRWRDAHGVRHEERSETPGALVGRLCAEAAAGGLAEPAELEVRRPSLEEIYLGMLADGGEDSGAARDGVGPAGLQTGSAAETRTQTMTGAER</sequence>
<protein>
    <submittedName>
        <fullName evidence="9">ABC transporter ATP-binding protein</fullName>
    </submittedName>
</protein>
<dbReference type="InterPro" id="IPR027417">
    <property type="entry name" value="P-loop_NTPase"/>
</dbReference>
<dbReference type="PROSITE" id="PS50893">
    <property type="entry name" value="ABC_TRANSPORTER_2"/>
    <property type="match status" value="1"/>
</dbReference>
<keyword evidence="3" id="KW-0813">Transport</keyword>
<accession>A0ABY4FLX4</accession>
<reference evidence="9 10" key="1">
    <citation type="submission" date="2022-04" db="EMBL/GenBank/DDBJ databases">
        <title>Leucobacter sp. isolated from rhizosphere of garlic.</title>
        <authorList>
            <person name="Won M."/>
            <person name="Lee C.-M."/>
            <person name="Woen H.-Y."/>
            <person name="Kwon S.-W."/>
        </authorList>
    </citation>
    <scope>NUCLEOTIDE SEQUENCE [LARGE SCALE GENOMIC DNA]</scope>
    <source>
        <strain evidence="9 10">H21R-40</strain>
    </source>
</reference>
<evidence type="ECO:0000313" key="9">
    <source>
        <dbReference type="EMBL" id="UOQ57287.1"/>
    </source>
</evidence>